<dbReference type="InterPro" id="IPR011250">
    <property type="entry name" value="OMP/PagP_B-barrel"/>
</dbReference>
<dbReference type="Gene3D" id="2.40.160.20">
    <property type="match status" value="1"/>
</dbReference>
<evidence type="ECO:0000256" key="1">
    <source>
        <dbReference type="SAM" id="SignalP"/>
    </source>
</evidence>
<comment type="caution">
    <text evidence="3">The sequence shown here is derived from an EMBL/GenBank/DDBJ whole genome shotgun (WGS) entry which is preliminary data.</text>
</comment>
<accession>A0ABW5JRC2</accession>
<name>A0ABW5JRC2_9FLAO</name>
<evidence type="ECO:0000259" key="2">
    <source>
        <dbReference type="Pfam" id="PF13568"/>
    </source>
</evidence>
<dbReference type="InterPro" id="IPR025665">
    <property type="entry name" value="Beta-barrel_OMP_2"/>
</dbReference>
<proteinExistence type="predicted"/>
<dbReference type="Proteomes" id="UP001597441">
    <property type="component" value="Unassembled WGS sequence"/>
</dbReference>
<dbReference type="EMBL" id="JBHULK010000001">
    <property type="protein sequence ID" value="MFD2534316.1"/>
    <property type="molecule type" value="Genomic_DNA"/>
</dbReference>
<protein>
    <submittedName>
        <fullName evidence="3">Porin family protein</fullName>
    </submittedName>
</protein>
<evidence type="ECO:0000313" key="3">
    <source>
        <dbReference type="EMBL" id="MFD2534316.1"/>
    </source>
</evidence>
<reference evidence="4" key="1">
    <citation type="journal article" date="2019" name="Int. J. Syst. Evol. Microbiol.">
        <title>The Global Catalogue of Microorganisms (GCM) 10K type strain sequencing project: providing services to taxonomists for standard genome sequencing and annotation.</title>
        <authorList>
            <consortium name="The Broad Institute Genomics Platform"/>
            <consortium name="The Broad Institute Genome Sequencing Center for Infectious Disease"/>
            <person name="Wu L."/>
            <person name="Ma J."/>
        </authorList>
    </citation>
    <scope>NUCLEOTIDE SEQUENCE [LARGE SCALE GENOMIC DNA]</scope>
    <source>
        <strain evidence="4">KCTC 42903</strain>
    </source>
</reference>
<organism evidence="3 4">
    <name type="scientific">Gelatiniphilus marinus</name>
    <dbReference type="NCBI Taxonomy" id="1759464"/>
    <lineage>
        <taxon>Bacteria</taxon>
        <taxon>Pseudomonadati</taxon>
        <taxon>Bacteroidota</taxon>
        <taxon>Flavobacteriia</taxon>
        <taxon>Flavobacteriales</taxon>
        <taxon>Flavobacteriaceae</taxon>
        <taxon>Gelatiniphilus</taxon>
    </lineage>
</organism>
<evidence type="ECO:0000313" key="4">
    <source>
        <dbReference type="Proteomes" id="UP001597441"/>
    </source>
</evidence>
<dbReference type="RefSeq" id="WP_388014616.1">
    <property type="nucleotide sequence ID" value="NZ_JBHUDT010000001.1"/>
</dbReference>
<dbReference type="SUPFAM" id="SSF56925">
    <property type="entry name" value="OMPA-like"/>
    <property type="match status" value="1"/>
</dbReference>
<feature type="chain" id="PRO_5045930029" evidence="1">
    <location>
        <begin position="20"/>
        <end position="197"/>
    </location>
</feature>
<keyword evidence="1" id="KW-0732">Signal</keyword>
<sequence length="197" mass="21843">MKKLLLLTVLLAFSFFGFSQENDSAKQPVDSVKVNTKGTAFQGVMYGVRGGLNISNLDFDSSPNMANKHRNSIFVGFFANIGLSKTISLMPEIQFSAEGANEEKLHLDFIQAPVFFRFRLSEKIHIGAGPQVSLKVHKVDDGVKNFAYSGVGGIEYKLSHMLFADLRYAYGFSNVFDDHLNVEAKNSNIQIGVGYKF</sequence>
<dbReference type="Pfam" id="PF13568">
    <property type="entry name" value="OMP_b-brl_2"/>
    <property type="match status" value="1"/>
</dbReference>
<gene>
    <name evidence="3" type="ORF">ACFSQS_04290</name>
</gene>
<keyword evidence="4" id="KW-1185">Reference proteome</keyword>
<feature type="signal peptide" evidence="1">
    <location>
        <begin position="1"/>
        <end position="19"/>
    </location>
</feature>
<feature type="domain" description="Outer membrane protein beta-barrel" evidence="2">
    <location>
        <begin position="42"/>
        <end position="177"/>
    </location>
</feature>